<organism evidence="1 2">
    <name type="scientific">Microcella alkalica</name>
    <dbReference type="NCBI Taxonomy" id="355930"/>
    <lineage>
        <taxon>Bacteria</taxon>
        <taxon>Bacillati</taxon>
        <taxon>Actinomycetota</taxon>
        <taxon>Actinomycetes</taxon>
        <taxon>Micrococcales</taxon>
        <taxon>Microbacteriaceae</taxon>
        <taxon>Microcella</taxon>
    </lineage>
</organism>
<name>A0A839E9D7_9MICO</name>
<dbReference type="RefSeq" id="WP_182490927.1">
    <property type="nucleotide sequence ID" value="NZ_BAAAOV010000020.1"/>
</dbReference>
<evidence type="ECO:0000313" key="1">
    <source>
        <dbReference type="EMBL" id="MBA8848107.1"/>
    </source>
</evidence>
<comment type="caution">
    <text evidence="1">The sequence shown here is derived from an EMBL/GenBank/DDBJ whole genome shotgun (WGS) entry which is preliminary data.</text>
</comment>
<keyword evidence="2" id="KW-1185">Reference proteome</keyword>
<accession>A0A839E9D7</accession>
<protein>
    <recommendedName>
        <fullName evidence="3">Transcriptional regulator, AbiEi antitoxin, Type IV TA system</fullName>
    </recommendedName>
</protein>
<evidence type="ECO:0008006" key="3">
    <source>
        <dbReference type="Google" id="ProtNLM"/>
    </source>
</evidence>
<sequence>MTTAFTPAVREAFAAAIVVAEHPDDIALSRRLHRGRSRGELVALTRGVFVPSASLAALARWEVEVLRAWAASALGRVRQPLCRASAARLWGAPVLDGGAAPSIHALGWGIDDTRHRGDVRYWATRDPAANLVTLEGARLTDLPRTLAELSASATFAGAVAAIDWGVRVRRRKEGPVTTVDEIRAVADALAFVRGRGRLECALAFADGRSESPGESWARVLMHELGFEAPELQHEYRLPDGRVFRTDFRWPSIGLAGEFDGLAKYRAADVRAGRSVEQVVVEEKEREDGVRSTGDGMLRLVWGDLRDRRRFAHRLEGAGVPRRRGRRTPY</sequence>
<dbReference type="AlphaFoldDB" id="A0A839E9D7"/>
<dbReference type="EMBL" id="JACGWX010000004">
    <property type="protein sequence ID" value="MBA8848107.1"/>
    <property type="molecule type" value="Genomic_DNA"/>
</dbReference>
<dbReference type="Proteomes" id="UP000585905">
    <property type="component" value="Unassembled WGS sequence"/>
</dbReference>
<gene>
    <name evidence="1" type="ORF">FHX53_001706</name>
</gene>
<proteinExistence type="predicted"/>
<reference evidence="1 2" key="1">
    <citation type="submission" date="2020-07" db="EMBL/GenBank/DDBJ databases">
        <title>Sequencing the genomes of 1000 actinobacteria strains.</title>
        <authorList>
            <person name="Klenk H.-P."/>
        </authorList>
    </citation>
    <scope>NUCLEOTIDE SEQUENCE [LARGE SCALE GENOMIC DNA]</scope>
    <source>
        <strain evidence="1 2">DSM 19663</strain>
    </source>
</reference>
<evidence type="ECO:0000313" key="2">
    <source>
        <dbReference type="Proteomes" id="UP000585905"/>
    </source>
</evidence>